<sequence length="139" mass="15962">MHFFIDENISIHLAHALNHLSNICDENHTVVHAIDYCGRGTPDNVWLERLKAESNWVIISKDRFKKSDPERLAFERAGMTIINLGKDWNKRKAWATALQLIRWWPTISSGVTKLNCPMLYELPWGISGKLSGRPLPVTQ</sequence>
<evidence type="ECO:0000313" key="3">
    <source>
        <dbReference type="Proteomes" id="UP000014463"/>
    </source>
</evidence>
<feature type="domain" description="VapC45 PIN like" evidence="1">
    <location>
        <begin position="1"/>
        <end position="84"/>
    </location>
</feature>
<dbReference type="OrthoDB" id="6956264at2"/>
<name>S2L4F4_LITA3</name>
<comment type="caution">
    <text evidence="2">The sequence shown here is derived from an EMBL/GenBank/DDBJ whole genome shotgun (WGS) entry which is preliminary data.</text>
</comment>
<gene>
    <name evidence="2" type="ORF">L861_09685</name>
</gene>
<evidence type="ECO:0000259" key="1">
    <source>
        <dbReference type="Pfam" id="PF18478"/>
    </source>
</evidence>
<dbReference type="Proteomes" id="UP000014463">
    <property type="component" value="Unassembled WGS sequence"/>
</dbReference>
<proteinExistence type="predicted"/>
<dbReference type="eggNOG" id="ENOG50331KV">
    <property type="taxonomic scope" value="Bacteria"/>
</dbReference>
<dbReference type="STRING" id="1121939.L861_09685"/>
<protein>
    <recommendedName>
        <fullName evidence="1">VapC45 PIN like domain-containing protein</fullName>
    </recommendedName>
</protein>
<evidence type="ECO:0000313" key="2">
    <source>
        <dbReference type="EMBL" id="EPC02604.1"/>
    </source>
</evidence>
<dbReference type="InterPro" id="IPR041375">
    <property type="entry name" value="VapC45_PIN-like"/>
</dbReference>
<reference evidence="2 3" key="1">
    <citation type="journal article" date="2013" name="Genome Announc.">
        <title>Draft genome sequence of the moderately halophilic gammaproteobacterium Halomonas anticariensis FP35.</title>
        <authorList>
            <person name="Tahrioui A."/>
            <person name="Quesada E."/>
            <person name="Llamas I."/>
        </authorList>
    </citation>
    <scope>NUCLEOTIDE SEQUENCE [LARGE SCALE GENOMIC DNA]</scope>
    <source>
        <strain evidence="3">DSM 16096 / CECT 5854 / LMG 22089 / FP35</strain>
    </source>
</reference>
<dbReference type="AlphaFoldDB" id="S2L4F4"/>
<dbReference type="EMBL" id="ASTJ01000024">
    <property type="protein sequence ID" value="EPC02604.1"/>
    <property type="molecule type" value="Genomic_DNA"/>
</dbReference>
<dbReference type="Pfam" id="PF18478">
    <property type="entry name" value="PIN_10"/>
    <property type="match status" value="1"/>
</dbReference>
<keyword evidence="3" id="KW-1185">Reference proteome</keyword>
<organism evidence="2 3">
    <name type="scientific">Litchfieldella anticariensis (strain DSM 16096 / CECT 5854 / CIP 108499 / LMG 22089 / FP35)</name>
    <name type="common">Halomonas anticariensis</name>
    <dbReference type="NCBI Taxonomy" id="1121939"/>
    <lineage>
        <taxon>Bacteria</taxon>
        <taxon>Pseudomonadati</taxon>
        <taxon>Pseudomonadota</taxon>
        <taxon>Gammaproteobacteria</taxon>
        <taxon>Oceanospirillales</taxon>
        <taxon>Halomonadaceae</taxon>
        <taxon>Litchfieldella</taxon>
    </lineage>
</organism>
<dbReference type="RefSeq" id="WP_016416540.1">
    <property type="nucleotide sequence ID" value="NZ_AUAB01000002.1"/>
</dbReference>
<accession>S2L4F4</accession>